<reference evidence="1" key="1">
    <citation type="submission" date="2022-07" db="EMBL/GenBank/DDBJ databases">
        <title>Genome Sequence of Phlebia brevispora.</title>
        <authorList>
            <person name="Buettner E."/>
        </authorList>
    </citation>
    <scope>NUCLEOTIDE SEQUENCE</scope>
    <source>
        <strain evidence="1">MPL23</strain>
    </source>
</reference>
<sequence length="185" mass="21004">MSEYDSLHRQCRTLESLFDAKLTSYSRLAGTITRNQDDVEAGGSAERWKDLEVEVDELLQKLQEINDKLSTLSNDPDSPPSQSMLRAIQRHREVYQDYAREFRRTKTNVQQALDQANLLSGVRNDIDAYKSSAADSLLAERDHISSSHRMTDDMLAQAYETRADFGRQRSTLSGIQSRMLGVVST</sequence>
<protein>
    <submittedName>
        <fullName evidence="1">Uncharacterized protein</fullName>
    </submittedName>
</protein>
<comment type="caution">
    <text evidence="1">The sequence shown here is derived from an EMBL/GenBank/DDBJ whole genome shotgun (WGS) entry which is preliminary data.</text>
</comment>
<organism evidence="1 2">
    <name type="scientific">Phlebia brevispora</name>
    <dbReference type="NCBI Taxonomy" id="194682"/>
    <lineage>
        <taxon>Eukaryota</taxon>
        <taxon>Fungi</taxon>
        <taxon>Dikarya</taxon>
        <taxon>Basidiomycota</taxon>
        <taxon>Agaricomycotina</taxon>
        <taxon>Agaricomycetes</taxon>
        <taxon>Polyporales</taxon>
        <taxon>Meruliaceae</taxon>
        <taxon>Phlebia</taxon>
    </lineage>
</organism>
<name>A0ACC1RKF3_9APHY</name>
<dbReference type="EMBL" id="JANHOG010002920">
    <property type="protein sequence ID" value="KAJ3518789.1"/>
    <property type="molecule type" value="Genomic_DNA"/>
</dbReference>
<evidence type="ECO:0000313" key="1">
    <source>
        <dbReference type="EMBL" id="KAJ3518789.1"/>
    </source>
</evidence>
<evidence type="ECO:0000313" key="2">
    <source>
        <dbReference type="Proteomes" id="UP001148662"/>
    </source>
</evidence>
<keyword evidence="2" id="KW-1185">Reference proteome</keyword>
<proteinExistence type="predicted"/>
<gene>
    <name evidence="1" type="ORF">NM688_g9390</name>
</gene>
<dbReference type="Proteomes" id="UP001148662">
    <property type="component" value="Unassembled WGS sequence"/>
</dbReference>
<accession>A0ACC1RKF3</accession>